<sequence length="115" mass="12458">MSLRPVPVPETPETTARVARAAFPKGCLAMRVRNELGVLFQDADFAAAFPARGGPGLAPGMPAMVSVMQFAEQLTDRQAADAVRSRIDWKYLLGLELEDPGFPLLRPLRLPDTPG</sequence>
<dbReference type="STRING" id="749414.SBI_09859"/>
<dbReference type="EMBL" id="CP002047">
    <property type="protein sequence ID" value="ADI12977.1"/>
    <property type="molecule type" value="Genomic_DNA"/>
</dbReference>
<gene>
    <name evidence="2" type="ordered locus">SBI_09859</name>
</gene>
<reference evidence="2 3" key="1">
    <citation type="journal article" date="2010" name="J. Bacteriol.">
        <title>Genome sequence of the milbemycin-producing bacterium Streptomyces bingchenggensis.</title>
        <authorList>
            <person name="Wang X.J."/>
            <person name="Yan Y.J."/>
            <person name="Zhang B."/>
            <person name="An J."/>
            <person name="Wang J.J."/>
            <person name="Tian J."/>
            <person name="Jiang L."/>
            <person name="Chen Y.H."/>
            <person name="Huang S.X."/>
            <person name="Yin M."/>
            <person name="Zhang J."/>
            <person name="Gao A.L."/>
            <person name="Liu C.X."/>
            <person name="Zhu Z.X."/>
            <person name="Xiang W.S."/>
        </authorList>
    </citation>
    <scope>NUCLEOTIDE SEQUENCE [LARGE SCALE GENOMIC DNA]</scope>
    <source>
        <strain evidence="2 3">BCW-1</strain>
    </source>
</reference>
<name>D7CDD5_STRBB</name>
<evidence type="ECO:0000313" key="3">
    <source>
        <dbReference type="Proteomes" id="UP000000377"/>
    </source>
</evidence>
<dbReference type="KEGG" id="sbh:SBI_09859"/>
<dbReference type="RefSeq" id="WP_014182424.1">
    <property type="nucleotide sequence ID" value="NC_016582.1"/>
</dbReference>
<feature type="domain" description="Transposase InsH N-terminal" evidence="1">
    <location>
        <begin position="41"/>
        <end position="100"/>
    </location>
</feature>
<dbReference type="Pfam" id="PF05598">
    <property type="entry name" value="DUF772"/>
    <property type="match status" value="1"/>
</dbReference>
<evidence type="ECO:0000313" key="2">
    <source>
        <dbReference type="EMBL" id="ADI12977.1"/>
    </source>
</evidence>
<proteinExistence type="predicted"/>
<dbReference type="HOGENOM" id="CLU_169709_0_0_11"/>
<dbReference type="InterPro" id="IPR008490">
    <property type="entry name" value="Transposase_InsH_N"/>
</dbReference>
<dbReference type="Proteomes" id="UP000000377">
    <property type="component" value="Chromosome"/>
</dbReference>
<evidence type="ECO:0000259" key="1">
    <source>
        <dbReference type="Pfam" id="PF05598"/>
    </source>
</evidence>
<accession>D7CDD5</accession>
<organism evidence="2 3">
    <name type="scientific">Streptomyces bingchenggensis (strain BCW-1)</name>
    <dbReference type="NCBI Taxonomy" id="749414"/>
    <lineage>
        <taxon>Bacteria</taxon>
        <taxon>Bacillati</taxon>
        <taxon>Actinomycetota</taxon>
        <taxon>Actinomycetes</taxon>
        <taxon>Kitasatosporales</taxon>
        <taxon>Streptomycetaceae</taxon>
        <taxon>Streptomyces</taxon>
    </lineage>
</organism>
<dbReference type="AlphaFoldDB" id="D7CDD5"/>
<dbReference type="PATRIC" id="fig|749414.3.peg.10152"/>
<protein>
    <recommendedName>
        <fullName evidence="1">Transposase InsH N-terminal domain-containing protein</fullName>
    </recommendedName>
</protein>
<dbReference type="eggNOG" id="COG3039">
    <property type="taxonomic scope" value="Bacteria"/>
</dbReference>
<keyword evidence="3" id="KW-1185">Reference proteome</keyword>